<evidence type="ECO:0000313" key="2">
    <source>
        <dbReference type="Proteomes" id="UP001218188"/>
    </source>
</evidence>
<gene>
    <name evidence="1" type="ORF">C8F04DRAFT_973180</name>
</gene>
<name>A0AAD6S4V8_9AGAR</name>
<accession>A0AAD6S4V8</accession>
<evidence type="ECO:0000313" key="1">
    <source>
        <dbReference type="EMBL" id="KAJ7021148.1"/>
    </source>
</evidence>
<organism evidence="1 2">
    <name type="scientific">Mycena alexandri</name>
    <dbReference type="NCBI Taxonomy" id="1745969"/>
    <lineage>
        <taxon>Eukaryota</taxon>
        <taxon>Fungi</taxon>
        <taxon>Dikarya</taxon>
        <taxon>Basidiomycota</taxon>
        <taxon>Agaricomycotina</taxon>
        <taxon>Agaricomycetes</taxon>
        <taxon>Agaricomycetidae</taxon>
        <taxon>Agaricales</taxon>
        <taxon>Marasmiineae</taxon>
        <taxon>Mycenaceae</taxon>
        <taxon>Mycena</taxon>
    </lineage>
</organism>
<proteinExistence type="predicted"/>
<dbReference type="Gene3D" id="3.60.130.30">
    <property type="match status" value="1"/>
</dbReference>
<dbReference type="AlphaFoldDB" id="A0AAD6S4V8"/>
<reference evidence="1" key="1">
    <citation type="submission" date="2023-03" db="EMBL/GenBank/DDBJ databases">
        <title>Massive genome expansion in bonnet fungi (Mycena s.s.) driven by repeated elements and novel gene families across ecological guilds.</title>
        <authorList>
            <consortium name="Lawrence Berkeley National Laboratory"/>
            <person name="Harder C.B."/>
            <person name="Miyauchi S."/>
            <person name="Viragh M."/>
            <person name="Kuo A."/>
            <person name="Thoen E."/>
            <person name="Andreopoulos B."/>
            <person name="Lu D."/>
            <person name="Skrede I."/>
            <person name="Drula E."/>
            <person name="Henrissat B."/>
            <person name="Morin E."/>
            <person name="Kohler A."/>
            <person name="Barry K."/>
            <person name="LaButti K."/>
            <person name="Morin E."/>
            <person name="Salamov A."/>
            <person name="Lipzen A."/>
            <person name="Mereny Z."/>
            <person name="Hegedus B."/>
            <person name="Baldrian P."/>
            <person name="Stursova M."/>
            <person name="Weitz H."/>
            <person name="Taylor A."/>
            <person name="Grigoriev I.V."/>
            <person name="Nagy L.G."/>
            <person name="Martin F."/>
            <person name="Kauserud H."/>
        </authorList>
    </citation>
    <scope>NUCLEOTIDE SEQUENCE</scope>
    <source>
        <strain evidence="1">CBHHK200</strain>
    </source>
</reference>
<dbReference type="EMBL" id="JARJCM010000241">
    <property type="protein sequence ID" value="KAJ7021148.1"/>
    <property type="molecule type" value="Genomic_DNA"/>
</dbReference>
<sequence>MNNVGLAWNFAGSVFAAATFNLGPRTVTYPHYDGRNLLWGWCVVTALGWFDYKRGGHLILWDLRLVVEFPPGSSILIPSGLIRHSNVKIGREEKRFSFTQFSGAGLFRWVYNGLQTDASAEAEIRGDRAAEEARWEAANCRSQEGIDSYRRWP</sequence>
<dbReference type="Proteomes" id="UP001218188">
    <property type="component" value="Unassembled WGS sequence"/>
</dbReference>
<protein>
    <submittedName>
        <fullName evidence="1">Uncharacterized protein</fullName>
    </submittedName>
</protein>
<keyword evidence="2" id="KW-1185">Reference proteome</keyword>
<comment type="caution">
    <text evidence="1">The sequence shown here is derived from an EMBL/GenBank/DDBJ whole genome shotgun (WGS) entry which is preliminary data.</text>
</comment>